<proteinExistence type="predicted"/>
<evidence type="ECO:0000313" key="3">
    <source>
        <dbReference type="Proteomes" id="UP001067235"/>
    </source>
</evidence>
<dbReference type="EMBL" id="JAPWIE010000011">
    <property type="protein sequence ID" value="MCZ4553667.1"/>
    <property type="molecule type" value="Genomic_DNA"/>
</dbReference>
<dbReference type="RefSeq" id="WP_301574349.1">
    <property type="nucleotide sequence ID" value="NZ_JAPWIE010000011.1"/>
</dbReference>
<keyword evidence="3" id="KW-1185">Reference proteome</keyword>
<accession>A0ABT4N374</accession>
<sequence>MMNNLTIIGQAHILTTATSLARSAAHAAAAGTTTSYDSGWHLPDGTPSDPFGEND</sequence>
<feature type="region of interest" description="Disordered" evidence="1">
    <location>
        <begin position="32"/>
        <end position="55"/>
    </location>
</feature>
<protein>
    <submittedName>
        <fullName evidence="2">Uncharacterized protein</fullName>
    </submittedName>
</protein>
<reference evidence="2" key="1">
    <citation type="submission" date="2022-12" db="EMBL/GenBank/DDBJ databases">
        <authorList>
            <person name="Krivoruchko A.V."/>
            <person name="Elkin A."/>
        </authorList>
    </citation>
    <scope>NUCLEOTIDE SEQUENCE</scope>
    <source>
        <strain evidence="2">IEGM 1388</strain>
    </source>
</reference>
<name>A0ABT4N374_GORRU</name>
<organism evidence="2 3">
    <name type="scientific">Gordonia rubripertincta</name>
    <name type="common">Rhodococcus corallinus</name>
    <dbReference type="NCBI Taxonomy" id="36822"/>
    <lineage>
        <taxon>Bacteria</taxon>
        <taxon>Bacillati</taxon>
        <taxon>Actinomycetota</taxon>
        <taxon>Actinomycetes</taxon>
        <taxon>Mycobacteriales</taxon>
        <taxon>Gordoniaceae</taxon>
        <taxon>Gordonia</taxon>
    </lineage>
</organism>
<evidence type="ECO:0000313" key="2">
    <source>
        <dbReference type="EMBL" id="MCZ4553667.1"/>
    </source>
</evidence>
<dbReference type="Proteomes" id="UP001067235">
    <property type="component" value="Unassembled WGS sequence"/>
</dbReference>
<comment type="caution">
    <text evidence="2">The sequence shown here is derived from an EMBL/GenBank/DDBJ whole genome shotgun (WGS) entry which is preliminary data.</text>
</comment>
<evidence type="ECO:0000256" key="1">
    <source>
        <dbReference type="SAM" id="MobiDB-lite"/>
    </source>
</evidence>
<gene>
    <name evidence="2" type="ORF">O4213_27010</name>
</gene>